<keyword evidence="4" id="KW-1185">Reference proteome</keyword>
<dbReference type="STRING" id="104452.A0A0L7KQ36"/>
<feature type="domain" description="Ionotropic receptor 75a N-terminal" evidence="2">
    <location>
        <begin position="20"/>
        <end position="151"/>
    </location>
</feature>
<dbReference type="AlphaFoldDB" id="A0A0L7KQ36"/>
<keyword evidence="1" id="KW-1133">Transmembrane helix</keyword>
<feature type="transmembrane region" description="Helical" evidence="1">
    <location>
        <begin position="361"/>
        <end position="383"/>
    </location>
</feature>
<comment type="caution">
    <text evidence="3">The sequence shown here is derived from an EMBL/GenBank/DDBJ whole genome shotgun (WGS) entry which is preliminary data.</text>
</comment>
<feature type="transmembrane region" description="Helical" evidence="1">
    <location>
        <begin position="247"/>
        <end position="271"/>
    </location>
</feature>
<keyword evidence="3" id="KW-0675">Receptor</keyword>
<name>A0A0L7KQ36_OPEBR</name>
<accession>A0A0L7KQ36</accession>
<keyword evidence="1" id="KW-0812">Transmembrane</keyword>
<evidence type="ECO:0000313" key="4">
    <source>
        <dbReference type="Proteomes" id="UP000037510"/>
    </source>
</evidence>
<dbReference type="Proteomes" id="UP000037510">
    <property type="component" value="Unassembled WGS sequence"/>
</dbReference>
<reference evidence="3 4" key="1">
    <citation type="journal article" date="2015" name="Genome Biol. Evol.">
        <title>The genome of winter moth (Operophtera brumata) provides a genomic perspective on sexual dimorphism and phenology.</title>
        <authorList>
            <person name="Derks M.F."/>
            <person name="Smit S."/>
            <person name="Salis L."/>
            <person name="Schijlen E."/>
            <person name="Bossers A."/>
            <person name="Mateman C."/>
            <person name="Pijl A.S."/>
            <person name="de Ridder D."/>
            <person name="Groenen M.A."/>
            <person name="Visser M.E."/>
            <person name="Megens H.J."/>
        </authorList>
    </citation>
    <scope>NUCLEOTIDE SEQUENCE [LARGE SCALE GENOMIC DNA]</scope>
    <source>
        <strain evidence="3">WM2013NL</strain>
        <tissue evidence="3">Head and thorax</tissue>
    </source>
</reference>
<sequence>MSQLMKPKNAATVLHISDHNEIQKFDSKDTIIVTDLNCPDSRRFLQQADDSQLFGKPYRWLIIAKMNEFRDIPTELINMKILIDSEVIVPAKTGEVFNLNLVYRIDHTSKFRTEEFGIWTADEGLKKSANLTKTTMVIRRKDLNGKSIAASDLKVDNMAKATHCNILPLYDFMNATKALFFTDTWGNRVIHKSRTSRFNTVHNTADTNKAEVCIPRASPLFPKQLVPTALQSCCLDMYWRTGSLGRVVTFLMFLIFLFLYTSYSANIVALLQSSSNQIRTLTDLLNSKLELGVEDEKYNRHYFPAATEPVRKSIYETKIEKVGYKPNFMSLEEGVRRLQNPFCTMRGGSFASVNMVDFHPVLLWMLYGMSLSVFLLVVEILLYRRQGKMEKA</sequence>
<evidence type="ECO:0000313" key="3">
    <source>
        <dbReference type="EMBL" id="KOB65161.1"/>
    </source>
</evidence>
<protein>
    <submittedName>
        <fullName evidence="3">Putative chemosensory ionotropic receptor IR75q.1</fullName>
    </submittedName>
</protein>
<dbReference type="Pfam" id="PF24576">
    <property type="entry name" value="IR75A_N"/>
    <property type="match status" value="1"/>
</dbReference>
<dbReference type="Gene3D" id="1.10.287.70">
    <property type="match status" value="1"/>
</dbReference>
<dbReference type="InterPro" id="IPR057074">
    <property type="entry name" value="IR75A_N"/>
</dbReference>
<gene>
    <name evidence="3" type="ORF">OBRU01_23129</name>
</gene>
<keyword evidence="1" id="KW-0472">Membrane</keyword>
<dbReference type="EMBL" id="JTDY01007491">
    <property type="protein sequence ID" value="KOB65161.1"/>
    <property type="molecule type" value="Genomic_DNA"/>
</dbReference>
<evidence type="ECO:0000256" key="1">
    <source>
        <dbReference type="SAM" id="Phobius"/>
    </source>
</evidence>
<organism evidence="3 4">
    <name type="scientific">Operophtera brumata</name>
    <name type="common">Winter moth</name>
    <name type="synonym">Phalaena brumata</name>
    <dbReference type="NCBI Taxonomy" id="104452"/>
    <lineage>
        <taxon>Eukaryota</taxon>
        <taxon>Metazoa</taxon>
        <taxon>Ecdysozoa</taxon>
        <taxon>Arthropoda</taxon>
        <taxon>Hexapoda</taxon>
        <taxon>Insecta</taxon>
        <taxon>Pterygota</taxon>
        <taxon>Neoptera</taxon>
        <taxon>Endopterygota</taxon>
        <taxon>Lepidoptera</taxon>
        <taxon>Glossata</taxon>
        <taxon>Ditrysia</taxon>
        <taxon>Geometroidea</taxon>
        <taxon>Geometridae</taxon>
        <taxon>Larentiinae</taxon>
        <taxon>Operophtera</taxon>
    </lineage>
</organism>
<evidence type="ECO:0000259" key="2">
    <source>
        <dbReference type="Pfam" id="PF24576"/>
    </source>
</evidence>
<proteinExistence type="predicted"/>